<dbReference type="AlphaFoldDB" id="A0A858PY41"/>
<evidence type="ECO:0000313" key="4">
    <source>
        <dbReference type="Proteomes" id="UP000500930"/>
    </source>
</evidence>
<dbReference type="Gene3D" id="1.10.940.10">
    <property type="entry name" value="NusB-like"/>
    <property type="match status" value="1"/>
</dbReference>
<evidence type="ECO:0000259" key="2">
    <source>
        <dbReference type="Pfam" id="PF01029"/>
    </source>
</evidence>
<dbReference type="Pfam" id="PF01029">
    <property type="entry name" value="NusB"/>
    <property type="match status" value="1"/>
</dbReference>
<protein>
    <submittedName>
        <fullName evidence="3">Transcription antitermination factor NusB</fullName>
    </submittedName>
</protein>
<feature type="domain" description="NusB/RsmB/TIM44" evidence="2">
    <location>
        <begin position="22"/>
        <end position="150"/>
    </location>
</feature>
<dbReference type="SUPFAM" id="SSF48013">
    <property type="entry name" value="NusB-like"/>
    <property type="match status" value="1"/>
</dbReference>
<gene>
    <name evidence="3" type="ORF">ANPL_02070</name>
</gene>
<keyword evidence="4" id="KW-1185">Reference proteome</keyword>
<dbReference type="InterPro" id="IPR035926">
    <property type="entry name" value="NusB-like_sf"/>
</dbReference>
<proteinExistence type="predicted"/>
<dbReference type="KEGG" id="aplt:ANPL_02070"/>
<name>A0A858PY41_9RICK</name>
<dbReference type="EMBL" id="CP046391">
    <property type="protein sequence ID" value="QJC27499.1"/>
    <property type="molecule type" value="Genomic_DNA"/>
</dbReference>
<organism evidence="3 4">
    <name type="scientific">Anaplasma platys</name>
    <dbReference type="NCBI Taxonomy" id="949"/>
    <lineage>
        <taxon>Bacteria</taxon>
        <taxon>Pseudomonadati</taxon>
        <taxon>Pseudomonadota</taxon>
        <taxon>Alphaproteobacteria</taxon>
        <taxon>Rickettsiales</taxon>
        <taxon>Anaplasmataceae</taxon>
        <taxon>Anaplasma</taxon>
    </lineage>
</organism>
<evidence type="ECO:0000313" key="3">
    <source>
        <dbReference type="EMBL" id="QJC27499.1"/>
    </source>
</evidence>
<sequence length="202" mass="21862">MEAAGESIDDNMTPWYCGRTVARFLAVQGAYSMSFSELTAFDVDDMVGYLCEMRSVMELKRVDRKMLSRLLLFLVENVESVDVLIKANISDKWSLERVNLISLAIIRAGVSELLCLNTNECIVINEYAGIAAAVLEDGEVNFVNAILNKAKTVRGIHEVVKNFDAGEVSSMGEGAADAGSSLSDNPESAACISLTDSLTMGC</sequence>
<reference evidence="3 4" key="1">
    <citation type="journal article" date="2020" name="Pathogens">
        <title>First Whole Genome Sequence of Anaplasma platys, an Obligate Intracellular Rickettsial Pathogen of Dogs.</title>
        <authorList>
            <person name="Llanes A."/>
            <person name="Rajeev S."/>
        </authorList>
    </citation>
    <scope>NUCLEOTIDE SEQUENCE [LARGE SCALE GENOMIC DNA]</scope>
    <source>
        <strain evidence="3 4">S3</strain>
    </source>
</reference>
<dbReference type="GO" id="GO:0006355">
    <property type="term" value="P:regulation of DNA-templated transcription"/>
    <property type="evidence" value="ECO:0007669"/>
    <property type="project" value="InterPro"/>
</dbReference>
<keyword evidence="1" id="KW-0694">RNA-binding</keyword>
<evidence type="ECO:0000256" key="1">
    <source>
        <dbReference type="ARBA" id="ARBA00022884"/>
    </source>
</evidence>
<dbReference type="GO" id="GO:0003723">
    <property type="term" value="F:RNA binding"/>
    <property type="evidence" value="ECO:0007669"/>
    <property type="project" value="UniProtKB-KW"/>
</dbReference>
<accession>A0A858PY41</accession>
<dbReference type="InterPro" id="IPR006027">
    <property type="entry name" value="NusB_RsmB_TIM44"/>
</dbReference>
<dbReference type="Proteomes" id="UP000500930">
    <property type="component" value="Chromosome"/>
</dbReference>
<dbReference type="RefSeq" id="WP_169193137.1">
    <property type="nucleotide sequence ID" value="NZ_CP046391.1"/>
</dbReference>